<protein>
    <submittedName>
        <fullName evidence="1">Putative RNA-directed DNA polymerase</fullName>
    </submittedName>
</protein>
<organism evidence="1 2">
    <name type="scientific">Lupinus albus</name>
    <name type="common">White lupine</name>
    <name type="synonym">Lupinus termis</name>
    <dbReference type="NCBI Taxonomy" id="3870"/>
    <lineage>
        <taxon>Eukaryota</taxon>
        <taxon>Viridiplantae</taxon>
        <taxon>Streptophyta</taxon>
        <taxon>Embryophyta</taxon>
        <taxon>Tracheophyta</taxon>
        <taxon>Spermatophyta</taxon>
        <taxon>Magnoliopsida</taxon>
        <taxon>eudicotyledons</taxon>
        <taxon>Gunneridae</taxon>
        <taxon>Pentapetalae</taxon>
        <taxon>rosids</taxon>
        <taxon>fabids</taxon>
        <taxon>Fabales</taxon>
        <taxon>Fabaceae</taxon>
        <taxon>Papilionoideae</taxon>
        <taxon>50 kb inversion clade</taxon>
        <taxon>genistoids sensu lato</taxon>
        <taxon>core genistoids</taxon>
        <taxon>Genisteae</taxon>
        <taxon>Lupinus</taxon>
    </lineage>
</organism>
<dbReference type="PANTHER" id="PTHR11439">
    <property type="entry name" value="GAG-POL-RELATED RETROTRANSPOSON"/>
    <property type="match status" value="1"/>
</dbReference>
<keyword evidence="1" id="KW-0808">Transferase</keyword>
<comment type="caution">
    <text evidence="1">The sequence shown here is derived from an EMBL/GenBank/DDBJ whole genome shotgun (WGS) entry which is preliminary data.</text>
</comment>
<name>A0A6A4R0G4_LUPAL</name>
<sequence length="160" mass="18662">MLTHQRKYIHDVLVKFKMLNCNATETPTEVNLKLDRAENEDAVDNTLYRQMVGFLRFVCHTRPEISYSVGLVSRFMNDPRKPHLVAAKRILRYLKGTNRFGVLFTNQTSNCSLQLVAYSDSDWSGDMLERKSTLGYVFMLYGFLISWCSKRQEVHVKHYG</sequence>
<keyword evidence="1" id="KW-0695">RNA-directed DNA polymerase</keyword>
<keyword evidence="2" id="KW-1185">Reference proteome</keyword>
<dbReference type="AlphaFoldDB" id="A0A6A4R0G4"/>
<evidence type="ECO:0000313" key="2">
    <source>
        <dbReference type="Proteomes" id="UP000447434"/>
    </source>
</evidence>
<gene>
    <name evidence="1" type="ORF">Lalb_Chr02g0153521</name>
</gene>
<dbReference type="OrthoDB" id="1406589at2759"/>
<dbReference type="GO" id="GO:0003964">
    <property type="term" value="F:RNA-directed DNA polymerase activity"/>
    <property type="evidence" value="ECO:0007669"/>
    <property type="project" value="UniProtKB-KW"/>
</dbReference>
<proteinExistence type="predicted"/>
<evidence type="ECO:0000313" key="1">
    <source>
        <dbReference type="EMBL" id="KAE9619477.1"/>
    </source>
</evidence>
<dbReference type="EMBL" id="WOCE01000002">
    <property type="protein sequence ID" value="KAE9619477.1"/>
    <property type="molecule type" value="Genomic_DNA"/>
</dbReference>
<dbReference type="Proteomes" id="UP000447434">
    <property type="component" value="Chromosome 2"/>
</dbReference>
<reference evidence="2" key="1">
    <citation type="journal article" date="2020" name="Nat. Commun.">
        <title>Genome sequence of the cluster root forming white lupin.</title>
        <authorList>
            <person name="Hufnagel B."/>
            <person name="Marques A."/>
            <person name="Soriano A."/>
            <person name="Marques L."/>
            <person name="Divol F."/>
            <person name="Doumas P."/>
            <person name="Sallet E."/>
            <person name="Mancinotti D."/>
            <person name="Carrere S."/>
            <person name="Marande W."/>
            <person name="Arribat S."/>
            <person name="Keller J."/>
            <person name="Huneau C."/>
            <person name="Blein T."/>
            <person name="Aime D."/>
            <person name="Laguerre M."/>
            <person name="Taylor J."/>
            <person name="Schubert V."/>
            <person name="Nelson M."/>
            <person name="Geu-Flores F."/>
            <person name="Crespi M."/>
            <person name="Gallardo-Guerrero K."/>
            <person name="Delaux P.-M."/>
            <person name="Salse J."/>
            <person name="Berges H."/>
            <person name="Guyot R."/>
            <person name="Gouzy J."/>
            <person name="Peret B."/>
        </authorList>
    </citation>
    <scope>NUCLEOTIDE SEQUENCE [LARGE SCALE GENOMIC DNA]</scope>
    <source>
        <strain evidence="2">cv. Amiga</strain>
    </source>
</reference>
<accession>A0A6A4R0G4</accession>
<keyword evidence="1" id="KW-0548">Nucleotidyltransferase</keyword>
<dbReference type="PANTHER" id="PTHR11439:SF483">
    <property type="entry name" value="PEPTIDE SYNTHASE GLIP-LIKE, PUTATIVE (AFU_ORTHOLOGUE AFUA_3G12920)-RELATED"/>
    <property type="match status" value="1"/>
</dbReference>